<evidence type="ECO:0000256" key="3">
    <source>
        <dbReference type="SAM" id="Phobius"/>
    </source>
</evidence>
<evidence type="ECO:0000313" key="6">
    <source>
        <dbReference type="Proteomes" id="UP000307380"/>
    </source>
</evidence>
<feature type="region of interest" description="Disordered" evidence="2">
    <location>
        <begin position="348"/>
        <end position="410"/>
    </location>
</feature>
<evidence type="ECO:0000313" key="5">
    <source>
        <dbReference type="EMBL" id="THG32487.1"/>
    </source>
</evidence>
<dbReference type="AlphaFoldDB" id="A0A4V3WTM0"/>
<feature type="transmembrane region" description="Helical" evidence="3">
    <location>
        <begin position="20"/>
        <end position="42"/>
    </location>
</feature>
<protein>
    <submittedName>
        <fullName evidence="5">LytR family transcriptional regulator</fullName>
    </submittedName>
</protein>
<accession>A0A4V3WTM0</accession>
<dbReference type="OrthoDB" id="9782542at2"/>
<evidence type="ECO:0000259" key="4">
    <source>
        <dbReference type="Pfam" id="PF03816"/>
    </source>
</evidence>
<evidence type="ECO:0000256" key="1">
    <source>
        <dbReference type="ARBA" id="ARBA00006068"/>
    </source>
</evidence>
<comment type="caution">
    <text evidence="5">The sequence shown here is derived from an EMBL/GenBank/DDBJ whole genome shotgun (WGS) entry which is preliminary data.</text>
</comment>
<evidence type="ECO:0000256" key="2">
    <source>
        <dbReference type="SAM" id="MobiDB-lite"/>
    </source>
</evidence>
<keyword evidence="3" id="KW-0812">Transmembrane</keyword>
<gene>
    <name evidence="5" type="ORF">E6C70_12045</name>
</gene>
<organism evidence="5 6">
    <name type="scientific">Orlajensenia flava</name>
    <dbReference type="NCBI Taxonomy" id="2565934"/>
    <lineage>
        <taxon>Bacteria</taxon>
        <taxon>Bacillati</taxon>
        <taxon>Actinomycetota</taxon>
        <taxon>Actinomycetes</taxon>
        <taxon>Micrococcales</taxon>
        <taxon>Microbacteriaceae</taxon>
        <taxon>Orlajensenia</taxon>
    </lineage>
</organism>
<proteinExistence type="inferred from homology"/>
<keyword evidence="3" id="KW-0472">Membrane</keyword>
<feature type="compositionally biased region" description="Low complexity" evidence="2">
    <location>
        <begin position="355"/>
        <end position="374"/>
    </location>
</feature>
<dbReference type="InterPro" id="IPR004474">
    <property type="entry name" value="LytR_CpsA_psr"/>
</dbReference>
<reference evidence="5 6" key="1">
    <citation type="submission" date="2019-04" db="EMBL/GenBank/DDBJ databases">
        <authorList>
            <person name="Jiang L."/>
        </authorList>
    </citation>
    <scope>NUCLEOTIDE SEQUENCE [LARGE SCALE GENOMIC DNA]</scope>
    <source>
        <strain evidence="5 6">YIM 131861</strain>
    </source>
</reference>
<dbReference type="InterPro" id="IPR050922">
    <property type="entry name" value="LytR/CpsA/Psr_CW_biosynth"/>
</dbReference>
<sequence length="410" mass="42128">MSELTRHGRLRRSRPIPTLLGLVGIVAAVVLVSGTSVLAIALGSVTTSVKPTIDLDPVAGSTGTPSPLPIPDVGAIPGGVNLLLVGSDSGQGDPAYGDRGEHLGDVTILLHIANDHSNATVVSFPRDLFVRIPECDASPSEDAPGSDGGKDKINTALSYGGLNCTVRTVSKLTGLEIPYAATIEFNGVVAMSNAVGGVPVCVAEKIEDEYTGTYLDPGMHTLQGVDALQFLRTRHGIATGSDTARISNQQVFLAALARTMKSDDTLTNPIKLYSLAKAAAANMTLSTSLNNIVVMVSIAKALKDIPLDRVSFVQYPTYTVETGLEPNTDDADVLMQAIAADQAVVPAGVGQGSQQADPAPVAPPATDAAPQPIATAPPAPVSTPVALPDSITGQTAADQTCSAGRTLDNQ</sequence>
<keyword evidence="3" id="KW-1133">Transmembrane helix</keyword>
<dbReference type="PANTHER" id="PTHR33392">
    <property type="entry name" value="POLYISOPRENYL-TEICHOIC ACID--PEPTIDOGLYCAN TEICHOIC ACID TRANSFERASE TAGU"/>
    <property type="match status" value="1"/>
</dbReference>
<dbReference type="NCBIfam" id="TIGR00350">
    <property type="entry name" value="lytR_cpsA_psr"/>
    <property type="match status" value="1"/>
</dbReference>
<dbReference type="Gene3D" id="3.40.630.190">
    <property type="entry name" value="LCP protein"/>
    <property type="match status" value="1"/>
</dbReference>
<feature type="compositionally biased region" description="Polar residues" evidence="2">
    <location>
        <begin position="391"/>
        <end position="410"/>
    </location>
</feature>
<dbReference type="Pfam" id="PF03816">
    <property type="entry name" value="LytR_cpsA_psr"/>
    <property type="match status" value="1"/>
</dbReference>
<dbReference type="PANTHER" id="PTHR33392:SF6">
    <property type="entry name" value="POLYISOPRENYL-TEICHOIC ACID--PEPTIDOGLYCAN TEICHOIC ACID TRANSFERASE TAGU"/>
    <property type="match status" value="1"/>
</dbReference>
<comment type="similarity">
    <text evidence="1">Belongs to the LytR/CpsA/Psr (LCP) family.</text>
</comment>
<name>A0A4V3WTM0_9MICO</name>
<dbReference type="EMBL" id="SSSN01000009">
    <property type="protein sequence ID" value="THG32487.1"/>
    <property type="molecule type" value="Genomic_DNA"/>
</dbReference>
<feature type="domain" description="Cell envelope-related transcriptional attenuator" evidence="4">
    <location>
        <begin position="105"/>
        <end position="262"/>
    </location>
</feature>
<dbReference type="Proteomes" id="UP000307380">
    <property type="component" value="Unassembled WGS sequence"/>
</dbReference>
<keyword evidence="6" id="KW-1185">Reference proteome</keyword>